<keyword evidence="1 6" id="KW-0645">Protease</keyword>
<evidence type="ECO:0000256" key="5">
    <source>
        <dbReference type="ARBA" id="ARBA00023049"/>
    </source>
</evidence>
<evidence type="ECO:0000313" key="8">
    <source>
        <dbReference type="EMBL" id="MBO8223108.1"/>
    </source>
</evidence>
<dbReference type="GO" id="GO:0046872">
    <property type="term" value="F:metal ion binding"/>
    <property type="evidence" value="ECO:0007669"/>
    <property type="project" value="UniProtKB-KW"/>
</dbReference>
<dbReference type="Pfam" id="PF01435">
    <property type="entry name" value="Peptidase_M48"/>
    <property type="match status" value="1"/>
</dbReference>
<comment type="similarity">
    <text evidence="6">Belongs to the peptidase M48 family.</text>
</comment>
<sequence>MPKEYKTIKKIVDKLASKNDLGNRDIPFSIGSGRYMAWRAEELGLCKEDACWYYRNLNPYKKHKNFNGINLNELLNQSYLFSGIEAYAWNDIAWLSKSTFLAYGNRKDYLACVIAHEISHIIFNDYIYRSIKISNKIEEIEFQNKDKVVKNIIQEKDKNEELIEIFKMELNRDSEVNADINSAKIVINAGFNRNTCSEGIKFLAEKNELDAHTDKKSTHPGHIERHKLLDEFIKTYDNLSIEKNFKPYKWKWTYNRKLNTLTFKPLKIDESKL</sequence>
<keyword evidence="2" id="KW-0479">Metal-binding</keyword>
<accession>A0A8I1X3D8</accession>
<dbReference type="EMBL" id="JAAORC010000002">
    <property type="protein sequence ID" value="MBO8223108.1"/>
    <property type="molecule type" value="Genomic_DNA"/>
</dbReference>
<evidence type="ECO:0000259" key="7">
    <source>
        <dbReference type="Pfam" id="PF01435"/>
    </source>
</evidence>
<reference evidence="8" key="1">
    <citation type="submission" date="2020-03" db="EMBL/GenBank/DDBJ databases">
        <title>Genome differentiation and subclade ecological adaptation of Prochlorococcus HLII clade in the global ocean.</title>
        <authorList>
            <person name="Yan W."/>
            <person name="Fen X."/>
            <person name="Zhang W."/>
        </authorList>
    </citation>
    <scope>NUCLEOTIDE SEQUENCE</scope>
    <source>
        <strain evidence="8">XMU1401</strain>
    </source>
</reference>
<evidence type="ECO:0000256" key="3">
    <source>
        <dbReference type="ARBA" id="ARBA00022801"/>
    </source>
</evidence>
<comment type="caution">
    <text evidence="8">The sequence shown here is derived from an EMBL/GenBank/DDBJ whole genome shotgun (WGS) entry which is preliminary data.</text>
</comment>
<dbReference type="Proteomes" id="UP000666562">
    <property type="component" value="Unassembled WGS sequence"/>
</dbReference>
<organism evidence="8 9">
    <name type="scientific">Prochlorococcus marinus str. XMU1401</name>
    <dbReference type="NCBI Taxonomy" id="2052594"/>
    <lineage>
        <taxon>Bacteria</taxon>
        <taxon>Bacillati</taxon>
        <taxon>Cyanobacteriota</taxon>
        <taxon>Cyanophyceae</taxon>
        <taxon>Synechococcales</taxon>
        <taxon>Prochlorococcaceae</taxon>
        <taxon>Prochlorococcus</taxon>
    </lineage>
</organism>
<dbReference type="RefSeq" id="WP_209044439.1">
    <property type="nucleotide sequence ID" value="NZ_JAAORC010000002.1"/>
</dbReference>
<dbReference type="GO" id="GO:0006508">
    <property type="term" value="P:proteolysis"/>
    <property type="evidence" value="ECO:0007669"/>
    <property type="project" value="UniProtKB-KW"/>
</dbReference>
<keyword evidence="3 6" id="KW-0378">Hydrolase</keyword>
<proteinExistence type="inferred from homology"/>
<dbReference type="GO" id="GO:0004222">
    <property type="term" value="F:metalloendopeptidase activity"/>
    <property type="evidence" value="ECO:0007669"/>
    <property type="project" value="InterPro"/>
</dbReference>
<dbReference type="InterPro" id="IPR001915">
    <property type="entry name" value="Peptidase_M48"/>
</dbReference>
<evidence type="ECO:0000256" key="4">
    <source>
        <dbReference type="ARBA" id="ARBA00022833"/>
    </source>
</evidence>
<comment type="cofactor">
    <cofactor evidence="6">
        <name>Zn(2+)</name>
        <dbReference type="ChEBI" id="CHEBI:29105"/>
    </cofactor>
    <text evidence="6">Binds 1 zinc ion per subunit.</text>
</comment>
<evidence type="ECO:0000313" key="9">
    <source>
        <dbReference type="Proteomes" id="UP000666562"/>
    </source>
</evidence>
<keyword evidence="5 6" id="KW-0482">Metalloprotease</keyword>
<protein>
    <submittedName>
        <fullName evidence="8">M48 family metalloprotease</fullName>
    </submittedName>
</protein>
<keyword evidence="4 6" id="KW-0862">Zinc</keyword>
<evidence type="ECO:0000256" key="2">
    <source>
        <dbReference type="ARBA" id="ARBA00022723"/>
    </source>
</evidence>
<feature type="domain" description="Peptidase M48" evidence="7">
    <location>
        <begin position="97"/>
        <end position="231"/>
    </location>
</feature>
<gene>
    <name evidence="8" type="ORF">HA142_06235</name>
</gene>
<dbReference type="AlphaFoldDB" id="A0A8I1X3D8"/>
<evidence type="ECO:0000256" key="6">
    <source>
        <dbReference type="RuleBase" id="RU003983"/>
    </source>
</evidence>
<evidence type="ECO:0000256" key="1">
    <source>
        <dbReference type="ARBA" id="ARBA00022670"/>
    </source>
</evidence>
<name>A0A8I1X3D8_PROMR</name>